<comment type="subcellular location">
    <subcellularLocation>
        <location evidence="8">Cytoplasm</location>
    </subcellularLocation>
</comment>
<dbReference type="Proteomes" id="UP001597362">
    <property type="component" value="Unassembled WGS sequence"/>
</dbReference>
<evidence type="ECO:0000256" key="2">
    <source>
        <dbReference type="ARBA" id="ARBA00022679"/>
    </source>
</evidence>
<gene>
    <name evidence="8 10" type="primary">acpS</name>
    <name evidence="10" type="ORF">ACFSJH_06615</name>
</gene>
<comment type="cofactor">
    <cofactor evidence="8">
        <name>Mg(2+)</name>
        <dbReference type="ChEBI" id="CHEBI:18420"/>
    </cofactor>
</comment>
<evidence type="ECO:0000256" key="6">
    <source>
        <dbReference type="ARBA" id="ARBA00023098"/>
    </source>
</evidence>
<evidence type="ECO:0000256" key="5">
    <source>
        <dbReference type="ARBA" id="ARBA00022842"/>
    </source>
</evidence>
<dbReference type="InterPro" id="IPR037143">
    <property type="entry name" value="4-PPantetheinyl_Trfase_dom_sf"/>
</dbReference>
<evidence type="ECO:0000256" key="8">
    <source>
        <dbReference type="HAMAP-Rule" id="MF_00101"/>
    </source>
</evidence>
<evidence type="ECO:0000256" key="4">
    <source>
        <dbReference type="ARBA" id="ARBA00022832"/>
    </source>
</evidence>
<keyword evidence="1 8" id="KW-0444">Lipid biosynthesis</keyword>
<organism evidence="10 11">
    <name type="scientific">Paenibacillus yanchengensis</name>
    <dbReference type="NCBI Taxonomy" id="2035833"/>
    <lineage>
        <taxon>Bacteria</taxon>
        <taxon>Bacillati</taxon>
        <taxon>Bacillota</taxon>
        <taxon>Bacilli</taxon>
        <taxon>Bacillales</taxon>
        <taxon>Paenibacillaceae</taxon>
        <taxon>Paenibacillus</taxon>
    </lineage>
</organism>
<keyword evidence="8" id="KW-0963">Cytoplasm</keyword>
<reference evidence="11" key="1">
    <citation type="journal article" date="2019" name="Int. J. Syst. Evol. Microbiol.">
        <title>The Global Catalogue of Microorganisms (GCM) 10K type strain sequencing project: providing services to taxonomists for standard genome sequencing and annotation.</title>
        <authorList>
            <consortium name="The Broad Institute Genomics Platform"/>
            <consortium name="The Broad Institute Genome Sequencing Center for Infectious Disease"/>
            <person name="Wu L."/>
            <person name="Ma J."/>
        </authorList>
    </citation>
    <scope>NUCLEOTIDE SEQUENCE [LARGE SCALE GENOMIC DNA]</scope>
    <source>
        <strain evidence="11">GH52</strain>
    </source>
</reference>
<feature type="binding site" evidence="8">
    <location>
        <position position="8"/>
    </location>
    <ligand>
        <name>Mg(2+)</name>
        <dbReference type="ChEBI" id="CHEBI:18420"/>
    </ligand>
</feature>
<evidence type="ECO:0000313" key="11">
    <source>
        <dbReference type="Proteomes" id="UP001597362"/>
    </source>
</evidence>
<dbReference type="NCBIfam" id="TIGR00556">
    <property type="entry name" value="pantethn_trn"/>
    <property type="match status" value="1"/>
</dbReference>
<dbReference type="EC" id="2.7.8.7" evidence="8"/>
<keyword evidence="11" id="KW-1185">Reference proteome</keyword>
<dbReference type="RefSeq" id="WP_377770536.1">
    <property type="nucleotide sequence ID" value="NZ_JBHUHO010000017.1"/>
</dbReference>
<evidence type="ECO:0000256" key="3">
    <source>
        <dbReference type="ARBA" id="ARBA00022723"/>
    </source>
</evidence>
<proteinExistence type="inferred from homology"/>
<evidence type="ECO:0000256" key="7">
    <source>
        <dbReference type="ARBA" id="ARBA00023160"/>
    </source>
</evidence>
<dbReference type="Gene3D" id="3.90.470.20">
    <property type="entry name" value="4'-phosphopantetheinyl transferase domain"/>
    <property type="match status" value="1"/>
</dbReference>
<dbReference type="NCBIfam" id="TIGR00516">
    <property type="entry name" value="acpS"/>
    <property type="match status" value="1"/>
</dbReference>
<comment type="function">
    <text evidence="8">Transfers the 4'-phosphopantetheine moiety from coenzyme A to a Ser of acyl-carrier-protein.</text>
</comment>
<feature type="binding site" evidence="8">
    <location>
        <position position="60"/>
    </location>
    <ligand>
        <name>Mg(2+)</name>
        <dbReference type="ChEBI" id="CHEBI:18420"/>
    </ligand>
</feature>
<dbReference type="SUPFAM" id="SSF56214">
    <property type="entry name" value="4'-phosphopantetheinyl transferase"/>
    <property type="match status" value="1"/>
</dbReference>
<keyword evidence="2 8" id="KW-0808">Transferase</keyword>
<name>A0ABW4YIE2_9BACL</name>
<dbReference type="GO" id="GO:0008897">
    <property type="term" value="F:holo-[acyl-carrier-protein] synthase activity"/>
    <property type="evidence" value="ECO:0007669"/>
    <property type="project" value="UniProtKB-EC"/>
</dbReference>
<evidence type="ECO:0000313" key="10">
    <source>
        <dbReference type="EMBL" id="MFD2115406.1"/>
    </source>
</evidence>
<dbReference type="HAMAP" id="MF_00101">
    <property type="entry name" value="AcpS"/>
    <property type="match status" value="1"/>
</dbReference>
<keyword evidence="3 8" id="KW-0479">Metal-binding</keyword>
<dbReference type="Pfam" id="PF01648">
    <property type="entry name" value="ACPS"/>
    <property type="match status" value="1"/>
</dbReference>
<comment type="catalytic activity">
    <reaction evidence="8">
        <text>apo-[ACP] + CoA = holo-[ACP] + adenosine 3',5'-bisphosphate + H(+)</text>
        <dbReference type="Rhea" id="RHEA:12068"/>
        <dbReference type="Rhea" id="RHEA-COMP:9685"/>
        <dbReference type="Rhea" id="RHEA-COMP:9690"/>
        <dbReference type="ChEBI" id="CHEBI:15378"/>
        <dbReference type="ChEBI" id="CHEBI:29999"/>
        <dbReference type="ChEBI" id="CHEBI:57287"/>
        <dbReference type="ChEBI" id="CHEBI:58343"/>
        <dbReference type="ChEBI" id="CHEBI:64479"/>
        <dbReference type="EC" id="2.7.8.7"/>
    </reaction>
</comment>
<sequence>MIIGIGHDLIRVERVAAILSGKNGSRFLERILVSAELQMAKQYSNGRLHQFVAGRFAAKEAVSKAFGTGIGAALAFSDISIERDRLGKPFCHLTERAWHSLGMEPSATRIHLTITHEDHLASAFAIVEQQP</sequence>
<protein>
    <recommendedName>
        <fullName evidence="8">Holo-[acyl-carrier-protein] synthase</fullName>
        <shortName evidence="8">Holo-ACP synthase</shortName>
        <ecNumber evidence="8">2.7.8.7</ecNumber>
    </recommendedName>
    <alternativeName>
        <fullName evidence="8">4'-phosphopantetheinyl transferase AcpS</fullName>
    </alternativeName>
</protein>
<dbReference type="InterPro" id="IPR002582">
    <property type="entry name" value="ACPS"/>
</dbReference>
<dbReference type="InterPro" id="IPR008278">
    <property type="entry name" value="4-PPantetheinyl_Trfase_dom"/>
</dbReference>
<dbReference type="EMBL" id="JBHUHO010000017">
    <property type="protein sequence ID" value="MFD2115406.1"/>
    <property type="molecule type" value="Genomic_DNA"/>
</dbReference>
<dbReference type="InterPro" id="IPR004568">
    <property type="entry name" value="Ppantetheine-prot_Trfase_dom"/>
</dbReference>
<keyword evidence="6 8" id="KW-0443">Lipid metabolism</keyword>
<keyword evidence="4 8" id="KW-0276">Fatty acid metabolism</keyword>
<keyword evidence="5 8" id="KW-0460">Magnesium</keyword>
<keyword evidence="7 8" id="KW-0275">Fatty acid biosynthesis</keyword>
<feature type="domain" description="4'-phosphopantetheinyl transferase" evidence="9">
    <location>
        <begin position="4"/>
        <end position="97"/>
    </location>
</feature>
<accession>A0ABW4YIE2</accession>
<comment type="similarity">
    <text evidence="8">Belongs to the P-Pant transferase superfamily. AcpS family.</text>
</comment>
<evidence type="ECO:0000256" key="1">
    <source>
        <dbReference type="ARBA" id="ARBA00022516"/>
    </source>
</evidence>
<comment type="caution">
    <text evidence="10">The sequence shown here is derived from an EMBL/GenBank/DDBJ whole genome shotgun (WGS) entry which is preliminary data.</text>
</comment>
<evidence type="ECO:0000259" key="9">
    <source>
        <dbReference type="Pfam" id="PF01648"/>
    </source>
</evidence>